<dbReference type="AlphaFoldDB" id="A0A1F2WRX4"/>
<proteinExistence type="predicted"/>
<dbReference type="InterPro" id="IPR029063">
    <property type="entry name" value="SAM-dependent_MTases_sf"/>
</dbReference>
<evidence type="ECO:0000259" key="1">
    <source>
        <dbReference type="Pfam" id="PF08241"/>
    </source>
</evidence>
<gene>
    <name evidence="2" type="ORF">A2Y75_01220</name>
</gene>
<dbReference type="Gene3D" id="3.40.50.150">
    <property type="entry name" value="Vaccinia Virus protein VP39"/>
    <property type="match status" value="1"/>
</dbReference>
<dbReference type="InterPro" id="IPR013216">
    <property type="entry name" value="Methyltransf_11"/>
</dbReference>
<dbReference type="EMBL" id="MELK01000013">
    <property type="protein sequence ID" value="OFW59587.1"/>
    <property type="molecule type" value="Genomic_DNA"/>
</dbReference>
<dbReference type="SUPFAM" id="SSF53335">
    <property type="entry name" value="S-adenosyl-L-methionine-dependent methyltransferases"/>
    <property type="match status" value="1"/>
</dbReference>
<dbReference type="CDD" id="cd02440">
    <property type="entry name" value="AdoMet_MTases"/>
    <property type="match status" value="1"/>
</dbReference>
<dbReference type="InterPro" id="IPR050508">
    <property type="entry name" value="Methyltransf_Superfamily"/>
</dbReference>
<sequence>MKKEEVFTLRQVEDAHWWYLGHRYLFSALLEAYCPESLHGRVLDAGCGTGGFTQWFRDKYRPEIMAGIEISDDAFRLCEGRGLQGIKRSSIEDIDFPDSSFDLVISFNVLNHNAVKNDSVALSEMKRVLEPGGCLLLNLPARKSLRGRHDIAVGDVRRYETGGIKEKLVEAGLEPIRITYFNMMLLPVMATYRMITRMRPGKEIHSDLWLPPAPLNLILTLLLALEARIARRHDLPNGSSIAVLARRPEL</sequence>
<evidence type="ECO:0000313" key="2">
    <source>
        <dbReference type="EMBL" id="OFW59587.1"/>
    </source>
</evidence>
<evidence type="ECO:0000313" key="3">
    <source>
        <dbReference type="Proteomes" id="UP000177876"/>
    </source>
</evidence>
<dbReference type="Proteomes" id="UP000177876">
    <property type="component" value="Unassembled WGS sequence"/>
</dbReference>
<dbReference type="STRING" id="1797197.A2Y75_01220"/>
<comment type="caution">
    <text evidence="2">The sequence shown here is derived from an EMBL/GenBank/DDBJ whole genome shotgun (WGS) entry which is preliminary data.</text>
</comment>
<name>A0A1F2WRX4_9ACTN</name>
<feature type="domain" description="Methyltransferase type 11" evidence="1">
    <location>
        <begin position="43"/>
        <end position="136"/>
    </location>
</feature>
<organism evidence="2 3">
    <name type="scientific">Candidatus Solincola sediminis</name>
    <dbReference type="NCBI Taxonomy" id="1797199"/>
    <lineage>
        <taxon>Bacteria</taxon>
        <taxon>Bacillati</taxon>
        <taxon>Actinomycetota</taxon>
        <taxon>Candidatus Geothermincolia</taxon>
        <taxon>Candidatus Geothermincolales</taxon>
        <taxon>Candidatus Geothermincolaceae</taxon>
        <taxon>Candidatus Solincola</taxon>
    </lineage>
</organism>
<accession>A0A1F2WRX4</accession>
<dbReference type="GO" id="GO:0008757">
    <property type="term" value="F:S-adenosylmethionine-dependent methyltransferase activity"/>
    <property type="evidence" value="ECO:0007669"/>
    <property type="project" value="InterPro"/>
</dbReference>
<protein>
    <recommendedName>
        <fullName evidence="1">Methyltransferase type 11 domain-containing protein</fullName>
    </recommendedName>
</protein>
<dbReference type="Pfam" id="PF08241">
    <property type="entry name" value="Methyltransf_11"/>
    <property type="match status" value="1"/>
</dbReference>
<reference evidence="2 3" key="1">
    <citation type="journal article" date="2016" name="Nat. Commun.">
        <title>Thousands of microbial genomes shed light on interconnected biogeochemical processes in an aquifer system.</title>
        <authorList>
            <person name="Anantharaman K."/>
            <person name="Brown C.T."/>
            <person name="Hug L.A."/>
            <person name="Sharon I."/>
            <person name="Castelle C.J."/>
            <person name="Probst A.J."/>
            <person name="Thomas B.C."/>
            <person name="Singh A."/>
            <person name="Wilkins M.J."/>
            <person name="Karaoz U."/>
            <person name="Brodie E.L."/>
            <person name="Williams K.H."/>
            <person name="Hubbard S.S."/>
            <person name="Banfield J.F."/>
        </authorList>
    </citation>
    <scope>NUCLEOTIDE SEQUENCE [LARGE SCALE GENOMIC DNA]</scope>
</reference>
<dbReference type="PANTHER" id="PTHR42912">
    <property type="entry name" value="METHYLTRANSFERASE"/>
    <property type="match status" value="1"/>
</dbReference>